<accession>A0A8J6NZP0</accession>
<dbReference type="InterPro" id="IPR050984">
    <property type="entry name" value="Gfo/Idh/MocA_domain"/>
</dbReference>
<dbReference type="SUPFAM" id="SSF55347">
    <property type="entry name" value="Glyceraldehyde-3-phosphate dehydrogenase-like, C-terminal domain"/>
    <property type="match status" value="1"/>
</dbReference>
<dbReference type="Gene3D" id="3.30.360.10">
    <property type="entry name" value="Dihydrodipicolinate Reductase, domain 2"/>
    <property type="match status" value="1"/>
</dbReference>
<dbReference type="Proteomes" id="UP000632659">
    <property type="component" value="Unassembled WGS sequence"/>
</dbReference>
<dbReference type="OrthoDB" id="9783105at2"/>
<comment type="similarity">
    <text evidence="1">Belongs to the Gfo/Idh/MocA family.</text>
</comment>
<protein>
    <submittedName>
        <fullName evidence="5">Gfo/Idh/MocA family oxidoreductase</fullName>
    </submittedName>
</protein>
<evidence type="ECO:0000313" key="5">
    <source>
        <dbReference type="EMBL" id="MBC8609949.1"/>
    </source>
</evidence>
<dbReference type="PANTHER" id="PTHR22604">
    <property type="entry name" value="OXIDOREDUCTASES"/>
    <property type="match status" value="1"/>
</dbReference>
<dbReference type="PANTHER" id="PTHR22604:SF105">
    <property type="entry name" value="TRANS-1,2-DIHYDROBENZENE-1,2-DIOL DEHYDROGENASE"/>
    <property type="match status" value="1"/>
</dbReference>
<evidence type="ECO:0000256" key="1">
    <source>
        <dbReference type="ARBA" id="ARBA00010928"/>
    </source>
</evidence>
<comment type="caution">
    <text evidence="5">The sequence shown here is derived from an EMBL/GenBank/DDBJ whole genome shotgun (WGS) entry which is preliminary data.</text>
</comment>
<evidence type="ECO:0000259" key="3">
    <source>
        <dbReference type="Pfam" id="PF01408"/>
    </source>
</evidence>
<feature type="domain" description="Gfo/Idh/MocA-like oxidoreductase N-terminal" evidence="3">
    <location>
        <begin position="7"/>
        <end position="123"/>
    </location>
</feature>
<keyword evidence="2" id="KW-0560">Oxidoreductase</keyword>
<gene>
    <name evidence="5" type="ORF">H8702_02285</name>
</gene>
<name>A0A8J6NZP0_9FIRM</name>
<dbReference type="Pfam" id="PF22725">
    <property type="entry name" value="GFO_IDH_MocA_C3"/>
    <property type="match status" value="1"/>
</dbReference>
<dbReference type="EMBL" id="JACRTL010000001">
    <property type="protein sequence ID" value="MBC8609949.1"/>
    <property type="molecule type" value="Genomic_DNA"/>
</dbReference>
<dbReference type="InterPro" id="IPR036291">
    <property type="entry name" value="NAD(P)-bd_dom_sf"/>
</dbReference>
<dbReference type="RefSeq" id="WP_093988368.1">
    <property type="nucleotide sequence ID" value="NZ_FYDD01000003.1"/>
</dbReference>
<dbReference type="Pfam" id="PF01408">
    <property type="entry name" value="GFO_IDH_MocA"/>
    <property type="match status" value="1"/>
</dbReference>
<proteinExistence type="inferred from homology"/>
<sequence>MAQNQAKFGIIGLGRISQRFAKVLNTCDQALLWAVAAREQERADSFAKEYGAKRAYGNYLDLMNDPEIEIVYIGLTHNFHYEVVKQCLEHGKAVLCEKPMVLTKWEAEDLAACAEKNQVLLMEAMWTRCLPASLKTKEWLKAGTIGEVRYLDVQFSFHVEYDPEERLFNPALAGGALYDAGVYPLEYAYDVMGGFSENMHSMHTLTPNGLDSFDVITMQYGNGAIAHMVCGISLNTISDAYIYGENGHIIVRDFLRGKRCELYNDQNELLDFYEEEAEDGFIYQICHAAELVKNQKLQSPYIPWQDSIACSELFERLMREWKLKE</sequence>
<dbReference type="AlphaFoldDB" id="A0A8J6NZP0"/>
<dbReference type="GO" id="GO:0000166">
    <property type="term" value="F:nucleotide binding"/>
    <property type="evidence" value="ECO:0007669"/>
    <property type="project" value="InterPro"/>
</dbReference>
<feature type="domain" description="GFO/IDH/MocA-like oxidoreductase" evidence="4">
    <location>
        <begin position="135"/>
        <end position="249"/>
    </location>
</feature>
<reference evidence="5" key="1">
    <citation type="submission" date="2020-08" db="EMBL/GenBank/DDBJ databases">
        <title>Genome public.</title>
        <authorList>
            <person name="Liu C."/>
            <person name="Sun Q."/>
        </authorList>
    </citation>
    <scope>NUCLEOTIDE SEQUENCE</scope>
    <source>
        <strain evidence="5">NSJ-15</strain>
    </source>
</reference>
<dbReference type="GO" id="GO:0016491">
    <property type="term" value="F:oxidoreductase activity"/>
    <property type="evidence" value="ECO:0007669"/>
    <property type="project" value="UniProtKB-KW"/>
</dbReference>
<organism evidence="5 6">
    <name type="scientific">Massiliimalia timonensis</name>
    <dbReference type="NCBI Taxonomy" id="1987501"/>
    <lineage>
        <taxon>Bacteria</taxon>
        <taxon>Bacillati</taxon>
        <taxon>Bacillota</taxon>
        <taxon>Clostridia</taxon>
        <taxon>Eubacteriales</taxon>
        <taxon>Oscillospiraceae</taxon>
        <taxon>Massiliimalia</taxon>
    </lineage>
</organism>
<dbReference type="InterPro" id="IPR000683">
    <property type="entry name" value="Gfo/Idh/MocA-like_OxRdtase_N"/>
</dbReference>
<dbReference type="InterPro" id="IPR055170">
    <property type="entry name" value="GFO_IDH_MocA-like_dom"/>
</dbReference>
<evidence type="ECO:0000259" key="4">
    <source>
        <dbReference type="Pfam" id="PF22725"/>
    </source>
</evidence>
<dbReference type="Gene3D" id="3.40.50.720">
    <property type="entry name" value="NAD(P)-binding Rossmann-like Domain"/>
    <property type="match status" value="1"/>
</dbReference>
<evidence type="ECO:0000313" key="6">
    <source>
        <dbReference type="Proteomes" id="UP000632659"/>
    </source>
</evidence>
<keyword evidence="6" id="KW-1185">Reference proteome</keyword>
<evidence type="ECO:0000256" key="2">
    <source>
        <dbReference type="ARBA" id="ARBA00023002"/>
    </source>
</evidence>
<dbReference type="SUPFAM" id="SSF51735">
    <property type="entry name" value="NAD(P)-binding Rossmann-fold domains"/>
    <property type="match status" value="1"/>
</dbReference>